<evidence type="ECO:0000313" key="2">
    <source>
        <dbReference type="EMBL" id="KAG7051005.1"/>
    </source>
</evidence>
<name>A0A9P7UIV9_9PEZI</name>
<comment type="caution">
    <text evidence="2">The sequence shown here is derived from an EMBL/GenBank/DDBJ whole genome shotgun (WGS) entry which is preliminary data.</text>
</comment>
<organism evidence="2 3">
    <name type="scientific">Colletotrichum scovillei</name>
    <dbReference type="NCBI Taxonomy" id="1209932"/>
    <lineage>
        <taxon>Eukaryota</taxon>
        <taxon>Fungi</taxon>
        <taxon>Dikarya</taxon>
        <taxon>Ascomycota</taxon>
        <taxon>Pezizomycotina</taxon>
        <taxon>Sordariomycetes</taxon>
        <taxon>Hypocreomycetidae</taxon>
        <taxon>Glomerellales</taxon>
        <taxon>Glomerellaceae</taxon>
        <taxon>Colletotrichum</taxon>
        <taxon>Colletotrichum acutatum species complex</taxon>
    </lineage>
</organism>
<protein>
    <submittedName>
        <fullName evidence="2">Uncharacterized protein</fullName>
    </submittedName>
</protein>
<dbReference type="AlphaFoldDB" id="A0A9P7UIV9"/>
<gene>
    <name evidence="2" type="ORF">JMJ77_001634</name>
</gene>
<feature type="compositionally biased region" description="Basic and acidic residues" evidence="1">
    <location>
        <begin position="1"/>
        <end position="10"/>
    </location>
</feature>
<proteinExistence type="predicted"/>
<dbReference type="EMBL" id="JAESDN010000004">
    <property type="protein sequence ID" value="KAG7051005.1"/>
    <property type="molecule type" value="Genomic_DNA"/>
</dbReference>
<dbReference type="Proteomes" id="UP000699042">
    <property type="component" value="Unassembled WGS sequence"/>
</dbReference>
<accession>A0A9P7UIV9</accession>
<keyword evidence="3" id="KW-1185">Reference proteome</keyword>
<evidence type="ECO:0000256" key="1">
    <source>
        <dbReference type="SAM" id="MobiDB-lite"/>
    </source>
</evidence>
<reference evidence="2" key="1">
    <citation type="submission" date="2021-05" db="EMBL/GenBank/DDBJ databases">
        <title>Comparative genomics of three Colletotrichum scovillei strains and genetic complementation revealed genes involved fungal growth and virulence on chili pepper.</title>
        <authorList>
            <person name="Hsieh D.-K."/>
            <person name="Chuang S.-C."/>
            <person name="Chen C.-Y."/>
            <person name="Chao Y.-T."/>
            <person name="Lu M.-Y.J."/>
            <person name="Lee M.-H."/>
            <person name="Shih M.-C."/>
        </authorList>
    </citation>
    <scope>NUCLEOTIDE SEQUENCE</scope>
    <source>
        <strain evidence="2">Coll-153</strain>
    </source>
</reference>
<evidence type="ECO:0000313" key="3">
    <source>
        <dbReference type="Proteomes" id="UP000699042"/>
    </source>
</evidence>
<feature type="region of interest" description="Disordered" evidence="1">
    <location>
        <begin position="1"/>
        <end position="28"/>
    </location>
</feature>
<sequence>MSRTRSDEMSVARSSRTKEGYPCPRSRDVTFPKLIKFEPRNGV</sequence>